<name>A0A837RLP5_9LACO</name>
<proteinExistence type="predicted"/>
<organism evidence="1 2">
    <name type="scientific">Companilactobacillus crustorum JCM 15951</name>
    <dbReference type="NCBI Taxonomy" id="1423737"/>
    <lineage>
        <taxon>Bacteria</taxon>
        <taxon>Bacillati</taxon>
        <taxon>Bacillota</taxon>
        <taxon>Bacilli</taxon>
        <taxon>Lactobacillales</taxon>
        <taxon>Lactobacillaceae</taxon>
        <taxon>Companilactobacillus</taxon>
    </lineage>
</organism>
<evidence type="ECO:0000313" key="1">
    <source>
        <dbReference type="EMBL" id="KRK44377.1"/>
    </source>
</evidence>
<dbReference type="EMBL" id="AZDB01000002">
    <property type="protein sequence ID" value="KRK44377.1"/>
    <property type="molecule type" value="Genomic_DNA"/>
</dbReference>
<evidence type="ECO:0000313" key="2">
    <source>
        <dbReference type="Proteomes" id="UP000050964"/>
    </source>
</evidence>
<dbReference type="Proteomes" id="UP000050964">
    <property type="component" value="Unassembled WGS sequence"/>
</dbReference>
<accession>A0A837RLP5</accession>
<dbReference type="AlphaFoldDB" id="A0A837RLP5"/>
<protein>
    <submittedName>
        <fullName evidence="1">Uncharacterized protein</fullName>
    </submittedName>
</protein>
<gene>
    <name evidence="1" type="ORF">FD26_GL000736</name>
</gene>
<reference evidence="1 2" key="1">
    <citation type="journal article" date="2015" name="Genome Announc.">
        <title>Expanding the biotechnology potential of lactobacilli through comparative genomics of 213 strains and associated genera.</title>
        <authorList>
            <person name="Sun Z."/>
            <person name="Harris H.M."/>
            <person name="McCann A."/>
            <person name="Guo C."/>
            <person name="Argimon S."/>
            <person name="Zhang W."/>
            <person name="Yang X."/>
            <person name="Jeffery I.B."/>
            <person name="Cooney J.C."/>
            <person name="Kagawa T.F."/>
            <person name="Liu W."/>
            <person name="Song Y."/>
            <person name="Salvetti E."/>
            <person name="Wrobel A."/>
            <person name="Rasinkangas P."/>
            <person name="Parkhill J."/>
            <person name="Rea M.C."/>
            <person name="O'Sullivan O."/>
            <person name="Ritari J."/>
            <person name="Douillard F.P."/>
            <person name="Paul Ross R."/>
            <person name="Yang R."/>
            <person name="Briner A.E."/>
            <person name="Felis G.E."/>
            <person name="de Vos W.M."/>
            <person name="Barrangou R."/>
            <person name="Klaenhammer T.R."/>
            <person name="Caufield P.W."/>
            <person name="Cui Y."/>
            <person name="Zhang H."/>
            <person name="O'Toole P.W."/>
        </authorList>
    </citation>
    <scope>NUCLEOTIDE SEQUENCE [LARGE SCALE GENOMIC DNA]</scope>
    <source>
        <strain evidence="1 2">JCM 15951</strain>
    </source>
</reference>
<comment type="caution">
    <text evidence="1">The sequence shown here is derived from an EMBL/GenBank/DDBJ whole genome shotgun (WGS) entry which is preliminary data.</text>
</comment>
<sequence>MIKKEINMNRKRIALVTSLTLLTGISINNTHLSQNRVIHTVKASDSKKTNKVSSKYPDITQELDITSMEQYTSNNLFMNVTLKRFYIKDLATNKQGQILIILTPLKTSNQYFYLQTDLISQAKINQKITVQGFLNGKIKLTNKQINDGLNPKYLNKKVVSIMPDKIILN</sequence>